<reference evidence="1 2" key="1">
    <citation type="journal article" date="2014" name="PLoS Genet.">
        <title>Analysis of the Phlebiopsis gigantea genome, transcriptome and secretome provides insight into its pioneer colonization strategies of wood.</title>
        <authorList>
            <person name="Hori C."/>
            <person name="Ishida T."/>
            <person name="Igarashi K."/>
            <person name="Samejima M."/>
            <person name="Suzuki H."/>
            <person name="Master E."/>
            <person name="Ferreira P."/>
            <person name="Ruiz-Duenas F.J."/>
            <person name="Held B."/>
            <person name="Canessa P."/>
            <person name="Larrondo L.F."/>
            <person name="Schmoll M."/>
            <person name="Druzhinina I.S."/>
            <person name="Kubicek C.P."/>
            <person name="Gaskell J.A."/>
            <person name="Kersten P."/>
            <person name="St John F."/>
            <person name="Glasner J."/>
            <person name="Sabat G."/>
            <person name="Splinter BonDurant S."/>
            <person name="Syed K."/>
            <person name="Yadav J."/>
            <person name="Mgbeahuruike A.C."/>
            <person name="Kovalchuk A."/>
            <person name="Asiegbu F.O."/>
            <person name="Lackner G."/>
            <person name="Hoffmeister D."/>
            <person name="Rencoret J."/>
            <person name="Gutierrez A."/>
            <person name="Sun H."/>
            <person name="Lindquist E."/>
            <person name="Barry K."/>
            <person name="Riley R."/>
            <person name="Grigoriev I.V."/>
            <person name="Henrissat B."/>
            <person name="Kues U."/>
            <person name="Berka R.M."/>
            <person name="Martinez A.T."/>
            <person name="Covert S.F."/>
            <person name="Blanchette R.A."/>
            <person name="Cullen D."/>
        </authorList>
    </citation>
    <scope>NUCLEOTIDE SEQUENCE [LARGE SCALE GENOMIC DNA]</scope>
    <source>
        <strain evidence="1 2">11061_1 CR5-6</strain>
    </source>
</reference>
<name>A0A0C3RU41_PHLG1</name>
<dbReference type="AlphaFoldDB" id="A0A0C3RU41"/>
<organism evidence="1 2">
    <name type="scientific">Phlebiopsis gigantea (strain 11061_1 CR5-6)</name>
    <name type="common">White-rot fungus</name>
    <name type="synonym">Peniophora gigantea</name>
    <dbReference type="NCBI Taxonomy" id="745531"/>
    <lineage>
        <taxon>Eukaryota</taxon>
        <taxon>Fungi</taxon>
        <taxon>Dikarya</taxon>
        <taxon>Basidiomycota</taxon>
        <taxon>Agaricomycotina</taxon>
        <taxon>Agaricomycetes</taxon>
        <taxon>Polyporales</taxon>
        <taxon>Phanerochaetaceae</taxon>
        <taxon>Phlebiopsis</taxon>
    </lineage>
</organism>
<dbReference type="EMBL" id="KN840575">
    <property type="protein sequence ID" value="KIP04416.1"/>
    <property type="molecule type" value="Genomic_DNA"/>
</dbReference>
<dbReference type="Proteomes" id="UP000053257">
    <property type="component" value="Unassembled WGS sequence"/>
</dbReference>
<evidence type="ECO:0000313" key="1">
    <source>
        <dbReference type="EMBL" id="KIP04416.1"/>
    </source>
</evidence>
<keyword evidence="2" id="KW-1185">Reference proteome</keyword>
<sequence>MGERTLPYRIREFIVPAPYIVFSYSHHSRGSPSKRYDLPFIVHDITSLTVVPQENAHVERAYSRTTDRSNIGRIRSVSFINLEHISLICYDVCTDKYEEMSRKHLYTPSEMYDWTTHHHLSKSHHPCEEQLTEDAPGSFPYPVPKWIPPTPSQAKAVSAEFQHMKLAPLVTAPLRTLKNSTAPAKKLGTPWPLARLY</sequence>
<proteinExistence type="predicted"/>
<evidence type="ECO:0000313" key="2">
    <source>
        <dbReference type="Proteomes" id="UP000053257"/>
    </source>
</evidence>
<gene>
    <name evidence="1" type="ORF">PHLGIDRAFT_194656</name>
</gene>
<accession>A0A0C3RU41</accession>
<protein>
    <submittedName>
        <fullName evidence="1">Uncharacterized protein</fullName>
    </submittedName>
</protein>
<dbReference type="HOGENOM" id="CLU_1384600_0_0_1"/>